<comment type="similarity">
    <text evidence="2 14 15">Belongs to the TonB-dependent receptor family.</text>
</comment>
<evidence type="ECO:0000313" key="19">
    <source>
        <dbReference type="Proteomes" id="UP000531231"/>
    </source>
</evidence>
<keyword evidence="13 14" id="KW-0998">Cell outer membrane</keyword>
<evidence type="ECO:0000256" key="7">
    <source>
        <dbReference type="ARBA" id="ARBA00022692"/>
    </source>
</evidence>
<name>A0A7W8EPU9_9HYPH</name>
<dbReference type="SUPFAM" id="SSF56935">
    <property type="entry name" value="Porins"/>
    <property type="match status" value="1"/>
</dbReference>
<dbReference type="InterPro" id="IPR039426">
    <property type="entry name" value="TonB-dep_rcpt-like"/>
</dbReference>
<comment type="caution">
    <text evidence="18">The sequence shown here is derived from an EMBL/GenBank/DDBJ whole genome shotgun (WGS) entry which is preliminary data.</text>
</comment>
<dbReference type="InterPro" id="IPR027385">
    <property type="entry name" value="Beta-barrel_OMP"/>
</dbReference>
<evidence type="ECO:0000256" key="9">
    <source>
        <dbReference type="ARBA" id="ARBA00023004"/>
    </source>
</evidence>
<dbReference type="Gene3D" id="2.40.170.20">
    <property type="entry name" value="TonB-dependent receptor, beta-barrel domain"/>
    <property type="match status" value="1"/>
</dbReference>
<comment type="subcellular location">
    <subcellularLocation>
        <location evidence="1 14">Cell outer membrane</location>
        <topology evidence="1 14">Multi-pass membrane protein</topology>
    </subcellularLocation>
</comment>
<gene>
    <name evidence="18" type="ORF">HNQ68_002250</name>
</gene>
<dbReference type="AlphaFoldDB" id="A0A7W8EPU9"/>
<evidence type="ECO:0000256" key="16">
    <source>
        <dbReference type="SAM" id="SignalP"/>
    </source>
</evidence>
<evidence type="ECO:0000313" key="18">
    <source>
        <dbReference type="EMBL" id="MBB5091709.1"/>
    </source>
</evidence>
<keyword evidence="7 14" id="KW-0812">Transmembrane</keyword>
<dbReference type="GO" id="GO:0015344">
    <property type="term" value="F:siderophore uptake transmembrane transporter activity"/>
    <property type="evidence" value="ECO:0007669"/>
    <property type="project" value="TreeGrafter"/>
</dbReference>
<feature type="domain" description="Secretin/TonB short N-terminal" evidence="17">
    <location>
        <begin position="69"/>
        <end position="120"/>
    </location>
</feature>
<keyword evidence="6" id="KW-0410">Iron transport</keyword>
<proteinExistence type="inferred from homology"/>
<keyword evidence="19" id="KW-1185">Reference proteome</keyword>
<dbReference type="CDD" id="cd01347">
    <property type="entry name" value="ligand_gated_channel"/>
    <property type="match status" value="1"/>
</dbReference>
<dbReference type="InterPro" id="IPR011662">
    <property type="entry name" value="Secretin/TonB_short_N"/>
</dbReference>
<dbReference type="InterPro" id="IPR011250">
    <property type="entry name" value="OMP/PagP_B-barrel"/>
</dbReference>
<evidence type="ECO:0000256" key="12">
    <source>
        <dbReference type="ARBA" id="ARBA00023170"/>
    </source>
</evidence>
<keyword evidence="8 16" id="KW-0732">Signal</keyword>
<evidence type="ECO:0000256" key="10">
    <source>
        <dbReference type="ARBA" id="ARBA00023077"/>
    </source>
</evidence>
<dbReference type="PANTHER" id="PTHR30069">
    <property type="entry name" value="TONB-DEPENDENT OUTER MEMBRANE RECEPTOR"/>
    <property type="match status" value="1"/>
</dbReference>
<feature type="signal peptide" evidence="16">
    <location>
        <begin position="1"/>
        <end position="43"/>
    </location>
</feature>
<dbReference type="SUPFAM" id="SSF56925">
    <property type="entry name" value="OMPA-like"/>
    <property type="match status" value="1"/>
</dbReference>
<dbReference type="SMART" id="SM00965">
    <property type="entry name" value="STN"/>
    <property type="match status" value="1"/>
</dbReference>
<dbReference type="Pfam" id="PF13505">
    <property type="entry name" value="OMP_b-brl"/>
    <property type="match status" value="1"/>
</dbReference>
<dbReference type="PROSITE" id="PS52016">
    <property type="entry name" value="TONB_DEPENDENT_REC_3"/>
    <property type="match status" value="1"/>
</dbReference>
<keyword evidence="5 14" id="KW-1134">Transmembrane beta strand</keyword>
<keyword evidence="10 15" id="KW-0798">TonB box</keyword>
<organism evidence="18 19">
    <name type="scientific">Pseudochrobactrum saccharolyticum</name>
    <dbReference type="NCBI Taxonomy" id="354352"/>
    <lineage>
        <taxon>Bacteria</taxon>
        <taxon>Pseudomonadati</taxon>
        <taxon>Pseudomonadota</taxon>
        <taxon>Alphaproteobacteria</taxon>
        <taxon>Hyphomicrobiales</taxon>
        <taxon>Brucellaceae</taxon>
        <taxon>Pseudochrobactrum</taxon>
    </lineage>
</organism>
<dbReference type="GO" id="GO:0009279">
    <property type="term" value="C:cell outer membrane"/>
    <property type="evidence" value="ECO:0007669"/>
    <property type="project" value="UniProtKB-SubCell"/>
</dbReference>
<evidence type="ECO:0000256" key="6">
    <source>
        <dbReference type="ARBA" id="ARBA00022496"/>
    </source>
</evidence>
<evidence type="ECO:0000256" key="13">
    <source>
        <dbReference type="ARBA" id="ARBA00023237"/>
    </source>
</evidence>
<dbReference type="InterPro" id="IPR000531">
    <property type="entry name" value="Beta-barrel_TonB"/>
</dbReference>
<dbReference type="PANTHER" id="PTHR30069:SF41">
    <property type="entry name" value="HEME_HEMOPEXIN UTILIZATION PROTEIN C"/>
    <property type="match status" value="1"/>
</dbReference>
<protein>
    <recommendedName>
        <fullName evidence="3">Heme transporter BhuA</fullName>
    </recommendedName>
</protein>
<keyword evidence="12 18" id="KW-0675">Receptor</keyword>
<dbReference type="GO" id="GO:0044718">
    <property type="term" value="P:siderophore transmembrane transport"/>
    <property type="evidence" value="ECO:0007669"/>
    <property type="project" value="TreeGrafter"/>
</dbReference>
<evidence type="ECO:0000256" key="5">
    <source>
        <dbReference type="ARBA" id="ARBA00022452"/>
    </source>
</evidence>
<keyword evidence="6" id="KW-0406">Ion transport</keyword>
<reference evidence="18 19" key="1">
    <citation type="submission" date="2020-08" db="EMBL/GenBank/DDBJ databases">
        <title>Genomic Encyclopedia of Type Strains, Phase IV (KMG-IV): sequencing the most valuable type-strain genomes for metagenomic binning, comparative biology and taxonomic classification.</title>
        <authorList>
            <person name="Goeker M."/>
        </authorList>
    </citation>
    <scope>NUCLEOTIDE SEQUENCE [LARGE SCALE GENOMIC DNA]</scope>
    <source>
        <strain evidence="18 19">DSM 25620</strain>
    </source>
</reference>
<dbReference type="Gene3D" id="2.40.160.20">
    <property type="match status" value="1"/>
</dbReference>
<dbReference type="Pfam" id="PF00593">
    <property type="entry name" value="TonB_dep_Rec_b-barrel"/>
    <property type="match status" value="1"/>
</dbReference>
<sequence>MTGATKQAARHTKCSKAMIAALLATTAMITGVVLTATSFNAQAQQQTGFNIPSGPLNRALAAFGSQSGTQLSYEPAVVRGKSSPGISGAATKEQALARILQSSGLTYNFTGTKSVLITERLAANTGGAAPDGSLILNQITVSSGGAIAAATAPYETAAPTTYISGETIERYRGSSPADMFRGTPGVKSGEARNGAGSIDVNIRGMQGMGRVSTTIDGAENSVTVYQGYQGVSNRTFVDPDFIAGVEINKGADTASWGNAGSVSMRTVGVDDIVKDGNHWGIRVKGGIGGNTSKPLAGALSGYQWPYAPWDAMKAPVGSKDGLDRPSFLSPTSASGSIVGAYKGDAIDVLAGYARRKQGNYHAGTRGSAAADPVNLGRQPYCNSMIAIHCTPRSPGNYWNEYYANQGLTNYRPGEEVLNTQLETESWLAKLNARFADDHEVQLGYMGYRSEAGDRLASRLSGIKDQSIQQEQTAGTSLDTVTARYNWKPEDNELIDLRANLYWTHLQLRNPVRGGRGVTPGGIGLPADFRVGSDSDMWGGDIQNKSAFTFDAGDLDLTYGTSFRVEDTRGSEHSAALEGWMTPRDAIRHEVAVYTKAAYKPVDWLTVNGGLRYSHFWSKDRFDPYERNQIKNAKGQGSRTNDGGFSPSVGLTFEPWEQTQFYVNYSNTLRAPSIIESVSAFNSVTANTDVKPERSSNWEIGTNVVRNSLLTDEDTGMLKLGYFNWDVKNYISRNIVYDTKNPSNFALNIGNIHRAKFSGLEFSGRYELDGFTADLAANYYLNVEYCRTSDSCDGKSLYGDYATNHVQPKYSVDLTLSQKLLEERLMLGGRVSYTGPRAIGHGDVTAQGASEFITPVLWKPYALVDLFAEYKITDNLTAAFRVENVFDKFYIDPLGLVTQPGPGRTFYASLTADIGGEQQLPSLPSFLTRRPTAEGAPIDWTGLYAGAHAGGVFGRTWGNTTALDGTSNAVAATESADFGMDSGLFGVQAGYNWQLPNRVVLGIAADWSKTYLNAAHKARTTEGDFAGTGNVQAQTLYDIDWTAAVRGKLGYAFDNKWMLYGSGGVAFARESQSREQYRVSADSSDKVTEIALTEKEKATRFGWTAGGGIEYAINDRWSVMADYSYTRFGKTNFNFNNARAGIMRDWETQEKIGVEIVDPSKQPGMGDFCTQFPQYCEPYEKAIYETVKHEGSSSVKNGRKASNSLDFHTFKIGVNYRF</sequence>
<dbReference type="Proteomes" id="UP000531231">
    <property type="component" value="Unassembled WGS sequence"/>
</dbReference>
<evidence type="ECO:0000256" key="15">
    <source>
        <dbReference type="RuleBase" id="RU003357"/>
    </source>
</evidence>
<evidence type="ECO:0000256" key="4">
    <source>
        <dbReference type="ARBA" id="ARBA00022448"/>
    </source>
</evidence>
<dbReference type="Gene3D" id="2.170.130.10">
    <property type="entry name" value="TonB-dependent receptor, plug domain"/>
    <property type="match status" value="1"/>
</dbReference>
<dbReference type="Pfam" id="PF07715">
    <property type="entry name" value="Plug"/>
    <property type="match status" value="1"/>
</dbReference>
<keyword evidence="11 14" id="KW-0472">Membrane</keyword>
<evidence type="ECO:0000259" key="17">
    <source>
        <dbReference type="SMART" id="SM00965"/>
    </source>
</evidence>
<feature type="chain" id="PRO_5031473348" description="Heme transporter BhuA" evidence="16">
    <location>
        <begin position="44"/>
        <end position="1217"/>
    </location>
</feature>
<dbReference type="EMBL" id="JACHIL010000003">
    <property type="protein sequence ID" value="MBB5091709.1"/>
    <property type="molecule type" value="Genomic_DNA"/>
</dbReference>
<evidence type="ECO:0000256" key="1">
    <source>
        <dbReference type="ARBA" id="ARBA00004571"/>
    </source>
</evidence>
<dbReference type="Gene3D" id="3.55.50.30">
    <property type="match status" value="1"/>
</dbReference>
<dbReference type="RefSeq" id="WP_246176111.1">
    <property type="nucleotide sequence ID" value="NZ_JACHIL010000003.1"/>
</dbReference>
<dbReference type="InterPro" id="IPR036942">
    <property type="entry name" value="Beta-barrel_TonB_sf"/>
</dbReference>
<evidence type="ECO:0000256" key="14">
    <source>
        <dbReference type="PROSITE-ProRule" id="PRU01360"/>
    </source>
</evidence>
<keyword evidence="9" id="KW-0408">Iron</keyword>
<evidence type="ECO:0000256" key="11">
    <source>
        <dbReference type="ARBA" id="ARBA00023136"/>
    </source>
</evidence>
<accession>A0A7W8EPU9</accession>
<evidence type="ECO:0000256" key="2">
    <source>
        <dbReference type="ARBA" id="ARBA00009810"/>
    </source>
</evidence>
<dbReference type="InterPro" id="IPR012910">
    <property type="entry name" value="Plug_dom"/>
</dbReference>
<evidence type="ECO:0000256" key="3">
    <source>
        <dbReference type="ARBA" id="ARBA00021261"/>
    </source>
</evidence>
<evidence type="ECO:0000256" key="8">
    <source>
        <dbReference type="ARBA" id="ARBA00022729"/>
    </source>
</evidence>
<keyword evidence="4 14" id="KW-0813">Transport</keyword>
<dbReference type="InterPro" id="IPR037066">
    <property type="entry name" value="Plug_dom_sf"/>
</dbReference>